<evidence type="ECO:0000313" key="2">
    <source>
        <dbReference type="EMBL" id="QJE98180.1"/>
    </source>
</evidence>
<dbReference type="Gene3D" id="3.20.20.510">
    <property type="entry name" value="Uncharacterised protein PF12979, DUF3863"/>
    <property type="match status" value="1"/>
</dbReference>
<dbReference type="KEGG" id="luo:HHL09_21120"/>
<evidence type="ECO:0000256" key="1">
    <source>
        <dbReference type="SAM" id="SignalP"/>
    </source>
</evidence>
<name>A0A858RPX8_9BACT</name>
<evidence type="ECO:0000313" key="3">
    <source>
        <dbReference type="Proteomes" id="UP000501812"/>
    </source>
</evidence>
<evidence type="ECO:0008006" key="4">
    <source>
        <dbReference type="Google" id="ProtNLM"/>
    </source>
</evidence>
<dbReference type="EMBL" id="CP051774">
    <property type="protein sequence ID" value="QJE98180.1"/>
    <property type="molecule type" value="Genomic_DNA"/>
</dbReference>
<protein>
    <recommendedName>
        <fullName evidence="4">DUF4832 domain-containing protein</fullName>
    </recommendedName>
</protein>
<keyword evidence="3" id="KW-1185">Reference proteome</keyword>
<feature type="signal peptide" evidence="1">
    <location>
        <begin position="1"/>
        <end position="30"/>
    </location>
</feature>
<reference evidence="2 3" key="1">
    <citation type="submission" date="2020-04" db="EMBL/GenBank/DDBJ databases">
        <title>Luteolibacter sp. G-1-1-1 isolated from soil.</title>
        <authorList>
            <person name="Dahal R.H."/>
        </authorList>
    </citation>
    <scope>NUCLEOTIDE SEQUENCE [LARGE SCALE GENOMIC DNA]</scope>
    <source>
        <strain evidence="2 3">G-1-1-1</strain>
    </source>
</reference>
<proteinExistence type="predicted"/>
<organism evidence="2 3">
    <name type="scientific">Luteolibacter luteus</name>
    <dbReference type="NCBI Taxonomy" id="2728835"/>
    <lineage>
        <taxon>Bacteria</taxon>
        <taxon>Pseudomonadati</taxon>
        <taxon>Verrucomicrobiota</taxon>
        <taxon>Verrucomicrobiia</taxon>
        <taxon>Verrucomicrobiales</taxon>
        <taxon>Verrucomicrobiaceae</taxon>
        <taxon>Luteolibacter</taxon>
    </lineage>
</organism>
<feature type="chain" id="PRO_5032887814" description="DUF4832 domain-containing protein" evidence="1">
    <location>
        <begin position="31"/>
        <end position="565"/>
    </location>
</feature>
<accession>A0A858RPX8</accession>
<dbReference type="AlphaFoldDB" id="A0A858RPX8"/>
<gene>
    <name evidence="2" type="ORF">HHL09_21120</name>
</gene>
<dbReference type="Proteomes" id="UP000501812">
    <property type="component" value="Chromosome"/>
</dbReference>
<keyword evidence="1" id="KW-0732">Signal</keyword>
<dbReference type="RefSeq" id="WP_169456639.1">
    <property type="nucleotide sequence ID" value="NZ_CP051774.1"/>
</dbReference>
<sequence>MTLRLNKRISGRTLFLPLAAMLALAGPAAASGPDIVNIINFIRGVEPRGPVDLVEPVKEQLKLGRQHRLPTTWLIQYDALIKPEFTDLLKKEMGPDDEIGAWIEVVQPQVEAAGLQWRGRFPWDWHVNVGFTHGYQVEERKKLMDVYMAKFKEVFGKYPKSAGCWIIDAPTLNYLHDRYGIEAACNCKDQSGTDGYTLWGGYWNQAYYPSRLNAFMPAQNAEQQLNVPVFRMLGSDPVHQYDQGIGSSWQGVVTLEPVYRPGGGDPKWVDWFFDTNFNQPSLAFSYMQAGQENSFGWPAMSAGLKDQYAKLSTLNKQRKIRVETLQDSAKWFRDKYKTTPASSIVALGDSKGDPNRSIWYESRFYRVNFAWEGDQWRIRDLHVFNQDYAERYLDKHEPTAVATYDTLPVMDGFHWSKPNDIAGIRGVTGESQALLTKGLPVVKEQGTESLSFTCDLASGGVLQVRCDPTRLAIGLAGDAAPEDWALEMAWAAGKEPPVASIVKNVINYRHEGFGYALPCGSSEVSRLEGQNKIRIKDSDGAVIFSFGADKSTSALEAGDRLPANP</sequence>